<name>A0AAW2GS28_9HYME</name>
<evidence type="ECO:0000313" key="3">
    <source>
        <dbReference type="Proteomes" id="UP001430953"/>
    </source>
</evidence>
<dbReference type="AlphaFoldDB" id="A0AAW2GS28"/>
<sequence length="113" mass="13226">MTHSYPFIFSSHLHFTNLFSHTYFLPHIYTHTHTHFLSHSLALSLLLSFHTLHVLIFEGLRGSGRLATFIFTYKLYLNVFSYFLQLNMRMSSVSTVLCIDKYPNLARLLPSSR</sequence>
<dbReference type="Proteomes" id="UP001430953">
    <property type="component" value="Unassembled WGS sequence"/>
</dbReference>
<organism evidence="2 3">
    <name type="scientific">Cardiocondyla obscurior</name>
    <dbReference type="NCBI Taxonomy" id="286306"/>
    <lineage>
        <taxon>Eukaryota</taxon>
        <taxon>Metazoa</taxon>
        <taxon>Ecdysozoa</taxon>
        <taxon>Arthropoda</taxon>
        <taxon>Hexapoda</taxon>
        <taxon>Insecta</taxon>
        <taxon>Pterygota</taxon>
        <taxon>Neoptera</taxon>
        <taxon>Endopterygota</taxon>
        <taxon>Hymenoptera</taxon>
        <taxon>Apocrita</taxon>
        <taxon>Aculeata</taxon>
        <taxon>Formicoidea</taxon>
        <taxon>Formicidae</taxon>
        <taxon>Myrmicinae</taxon>
        <taxon>Cardiocondyla</taxon>
    </lineage>
</organism>
<feature type="transmembrane region" description="Helical" evidence="1">
    <location>
        <begin position="66"/>
        <end position="84"/>
    </location>
</feature>
<keyword evidence="3" id="KW-1185">Reference proteome</keyword>
<reference evidence="2 3" key="1">
    <citation type="submission" date="2023-03" db="EMBL/GenBank/DDBJ databases">
        <title>High recombination rates correlate with genetic variation in Cardiocondyla obscurior ants.</title>
        <authorList>
            <person name="Errbii M."/>
        </authorList>
    </citation>
    <scope>NUCLEOTIDE SEQUENCE [LARGE SCALE GENOMIC DNA]</scope>
    <source>
        <strain evidence="2">Alpha-2009</strain>
        <tissue evidence="2">Whole body</tissue>
    </source>
</reference>
<comment type="caution">
    <text evidence="2">The sequence shown here is derived from an EMBL/GenBank/DDBJ whole genome shotgun (WGS) entry which is preliminary data.</text>
</comment>
<evidence type="ECO:0000256" key="1">
    <source>
        <dbReference type="SAM" id="Phobius"/>
    </source>
</evidence>
<accession>A0AAW2GS28</accession>
<proteinExistence type="predicted"/>
<gene>
    <name evidence="2" type="ORF">PUN28_001973</name>
</gene>
<protein>
    <submittedName>
        <fullName evidence="2">Uncharacterized protein</fullName>
    </submittedName>
</protein>
<keyword evidence="1" id="KW-0472">Membrane</keyword>
<keyword evidence="1" id="KW-1133">Transmembrane helix</keyword>
<feature type="transmembrane region" description="Helical" evidence="1">
    <location>
        <begin position="36"/>
        <end position="57"/>
    </location>
</feature>
<evidence type="ECO:0000313" key="2">
    <source>
        <dbReference type="EMBL" id="KAL0130047.1"/>
    </source>
</evidence>
<keyword evidence="1" id="KW-0812">Transmembrane</keyword>
<dbReference type="EMBL" id="JADYXP020000002">
    <property type="protein sequence ID" value="KAL0130047.1"/>
    <property type="molecule type" value="Genomic_DNA"/>
</dbReference>